<comment type="similarity">
    <text evidence="2">Belongs to the SRP receptor beta subunit family.</text>
</comment>
<name>A0A4V6DWF3_9PEZI</name>
<dbReference type="EMBL" id="PTQR01000002">
    <property type="protein sequence ID" value="TKX27592.1"/>
    <property type="molecule type" value="Genomic_DNA"/>
</dbReference>
<keyword evidence="7 12" id="KW-1133">Transmembrane helix</keyword>
<dbReference type="PRINTS" id="PR00449">
    <property type="entry name" value="RASTRNSFRMNG"/>
</dbReference>
<dbReference type="Gene3D" id="3.40.50.300">
    <property type="entry name" value="P-loop containing nucleotide triphosphate hydrolases"/>
    <property type="match status" value="1"/>
</dbReference>
<evidence type="ECO:0000256" key="8">
    <source>
        <dbReference type="ARBA" id="ARBA00023134"/>
    </source>
</evidence>
<evidence type="ECO:0000256" key="1">
    <source>
        <dbReference type="ARBA" id="ARBA00004389"/>
    </source>
</evidence>
<evidence type="ECO:0000256" key="6">
    <source>
        <dbReference type="ARBA" id="ARBA00022824"/>
    </source>
</evidence>
<dbReference type="GO" id="GO:0003924">
    <property type="term" value="F:GTPase activity"/>
    <property type="evidence" value="ECO:0007669"/>
    <property type="project" value="TreeGrafter"/>
</dbReference>
<protein>
    <recommendedName>
        <fullName evidence="3">Signal recognition particle receptor subunit beta</fullName>
    </recommendedName>
</protein>
<evidence type="ECO:0000256" key="4">
    <source>
        <dbReference type="ARBA" id="ARBA00022692"/>
    </source>
</evidence>
<gene>
    <name evidence="13" type="ORF">C1H76_0016</name>
</gene>
<dbReference type="PANTHER" id="PTHR45909:SF1">
    <property type="entry name" value="ADP-RIBOSYLATION FACTOR-RELATED PROTEIN 1"/>
    <property type="match status" value="1"/>
</dbReference>
<accession>A0A4V6DWF3</accession>
<dbReference type="GO" id="GO:0034067">
    <property type="term" value="P:protein localization to Golgi apparatus"/>
    <property type="evidence" value="ECO:0007669"/>
    <property type="project" value="TreeGrafter"/>
</dbReference>
<keyword evidence="9 12" id="KW-0472">Membrane</keyword>
<keyword evidence="8" id="KW-0342">GTP-binding</keyword>
<dbReference type="GO" id="GO:0005794">
    <property type="term" value="C:Golgi apparatus"/>
    <property type="evidence" value="ECO:0007669"/>
    <property type="project" value="TreeGrafter"/>
</dbReference>
<dbReference type="InterPro" id="IPR019009">
    <property type="entry name" value="SRP_receptor_beta_su"/>
</dbReference>
<dbReference type="PANTHER" id="PTHR45909">
    <property type="entry name" value="ADP-RIBOSYLATION FACTOR-RELATED PROTEIN 1"/>
    <property type="match status" value="1"/>
</dbReference>
<evidence type="ECO:0000256" key="3">
    <source>
        <dbReference type="ARBA" id="ARBA00020256"/>
    </source>
</evidence>
<evidence type="ECO:0000256" key="11">
    <source>
        <dbReference type="SAM" id="MobiDB-lite"/>
    </source>
</evidence>
<dbReference type="GO" id="GO:0005789">
    <property type="term" value="C:endoplasmic reticulum membrane"/>
    <property type="evidence" value="ECO:0007669"/>
    <property type="project" value="UniProtKB-SubCell"/>
</dbReference>
<comment type="caution">
    <text evidence="13">The sequence shown here is derived from an EMBL/GenBank/DDBJ whole genome shotgun (WGS) entry which is preliminary data.</text>
</comment>
<reference evidence="13 14" key="1">
    <citation type="submission" date="2018-02" db="EMBL/GenBank/DDBJ databases">
        <title>Draft genome sequences of Elsinoe sp., causing black scab on jojoba.</title>
        <authorList>
            <person name="Stodart B."/>
            <person name="Jeffress S."/>
            <person name="Ash G."/>
            <person name="Arun Chinnappa K."/>
        </authorList>
    </citation>
    <scope>NUCLEOTIDE SEQUENCE [LARGE SCALE GENOMIC DNA]</scope>
    <source>
        <strain evidence="13 14">Hillstone_2</strain>
    </source>
</reference>
<dbReference type="Pfam" id="PF09439">
    <property type="entry name" value="SRPRB"/>
    <property type="match status" value="1"/>
</dbReference>
<comment type="subcellular location">
    <subcellularLocation>
        <location evidence="1">Endoplasmic reticulum membrane</location>
        <topology evidence="1">Single-pass membrane protein</topology>
    </subcellularLocation>
</comment>
<feature type="region of interest" description="Disordered" evidence="11">
    <location>
        <begin position="223"/>
        <end position="248"/>
    </location>
</feature>
<organism evidence="13 14">
    <name type="scientific">Elsinoe australis</name>
    <dbReference type="NCBI Taxonomy" id="40998"/>
    <lineage>
        <taxon>Eukaryota</taxon>
        <taxon>Fungi</taxon>
        <taxon>Dikarya</taxon>
        <taxon>Ascomycota</taxon>
        <taxon>Pezizomycotina</taxon>
        <taxon>Dothideomycetes</taxon>
        <taxon>Dothideomycetidae</taxon>
        <taxon>Myriangiales</taxon>
        <taxon>Elsinoaceae</taxon>
        <taxon>Elsinoe</taxon>
    </lineage>
</organism>
<evidence type="ECO:0000256" key="2">
    <source>
        <dbReference type="ARBA" id="ARBA00005619"/>
    </source>
</evidence>
<keyword evidence="5" id="KW-0547">Nucleotide-binding</keyword>
<proteinExistence type="inferred from homology"/>
<keyword evidence="4 12" id="KW-0812">Transmembrane</keyword>
<evidence type="ECO:0000256" key="5">
    <source>
        <dbReference type="ARBA" id="ARBA00022741"/>
    </source>
</evidence>
<dbReference type="CDD" id="cd04105">
    <property type="entry name" value="SR_beta"/>
    <property type="match status" value="1"/>
</dbReference>
<evidence type="ECO:0000256" key="9">
    <source>
        <dbReference type="ARBA" id="ARBA00023136"/>
    </source>
</evidence>
<evidence type="ECO:0000313" key="13">
    <source>
        <dbReference type="EMBL" id="TKX27592.1"/>
    </source>
</evidence>
<dbReference type="GO" id="GO:0043001">
    <property type="term" value="P:Golgi to plasma membrane protein transport"/>
    <property type="evidence" value="ECO:0007669"/>
    <property type="project" value="TreeGrafter"/>
</dbReference>
<keyword evidence="10" id="KW-0675">Receptor</keyword>
<evidence type="ECO:0000313" key="14">
    <source>
        <dbReference type="Proteomes" id="UP000308133"/>
    </source>
</evidence>
<dbReference type="Proteomes" id="UP000308133">
    <property type="component" value="Unassembled WGS sequence"/>
</dbReference>
<dbReference type="GO" id="GO:0006886">
    <property type="term" value="P:intracellular protein transport"/>
    <property type="evidence" value="ECO:0007669"/>
    <property type="project" value="TreeGrafter"/>
</dbReference>
<evidence type="ECO:0000256" key="12">
    <source>
        <dbReference type="SAM" id="Phobius"/>
    </source>
</evidence>
<dbReference type="InterPro" id="IPR027417">
    <property type="entry name" value="P-loop_NTPase"/>
</dbReference>
<feature type="transmembrane region" description="Helical" evidence="12">
    <location>
        <begin position="20"/>
        <end position="41"/>
    </location>
</feature>
<evidence type="ECO:0000256" key="7">
    <source>
        <dbReference type="ARBA" id="ARBA00022989"/>
    </source>
</evidence>
<sequence length="290" mass="31529">MSRNSAAEEWLTWAFSPSLTAIIVTLLVAILSPIALHVYLYRTRARSISSQFLLLGPSGSGKTSLALYFQTGRQSKTHTSQEPSQIQCVLPDNFEAASQGFRSHNDPTVAADRKFTLLDTPGHGKLRHHGMHELEAHQNLKGIIFVVDSAACSSPAGLTEAAGYLHDVLLTLQKRQTSGKSSKHLSTVPVLVAANKLDLFTALPAMLVKKSLEEEISKVRESRGKSLADSAMGGDDAGEEKEWLGEGGEGPFKFEQMREVEVEVKVLGGAVLGEKGAECQEWWGWVGENM</sequence>
<dbReference type="GO" id="GO:0005525">
    <property type="term" value="F:GTP binding"/>
    <property type="evidence" value="ECO:0007669"/>
    <property type="project" value="UniProtKB-KW"/>
</dbReference>
<dbReference type="InterPro" id="IPR024156">
    <property type="entry name" value="Small_GTPase_ARF"/>
</dbReference>
<dbReference type="SUPFAM" id="SSF52540">
    <property type="entry name" value="P-loop containing nucleoside triphosphate hydrolases"/>
    <property type="match status" value="1"/>
</dbReference>
<keyword evidence="6" id="KW-0256">Endoplasmic reticulum</keyword>
<dbReference type="AlphaFoldDB" id="A0A4V6DWF3"/>
<evidence type="ECO:0000256" key="10">
    <source>
        <dbReference type="ARBA" id="ARBA00023170"/>
    </source>
</evidence>